<dbReference type="Proteomes" id="UP000694044">
    <property type="component" value="Unassembled WGS sequence"/>
</dbReference>
<reference evidence="2" key="1">
    <citation type="submission" date="2021-02" db="EMBL/GenBank/DDBJ databases">
        <authorList>
            <person name="Palmer J.M."/>
        </authorList>
    </citation>
    <scope>NUCLEOTIDE SEQUENCE</scope>
    <source>
        <strain evidence="2">SCRP734</strain>
    </source>
</reference>
<dbReference type="CDD" id="cd14686">
    <property type="entry name" value="bZIP"/>
    <property type="match status" value="1"/>
</dbReference>
<organism evidence="2 3">
    <name type="scientific">Phytophthora pseudosyringae</name>
    <dbReference type="NCBI Taxonomy" id="221518"/>
    <lineage>
        <taxon>Eukaryota</taxon>
        <taxon>Sar</taxon>
        <taxon>Stramenopiles</taxon>
        <taxon>Oomycota</taxon>
        <taxon>Peronosporomycetes</taxon>
        <taxon>Peronosporales</taxon>
        <taxon>Peronosporaceae</taxon>
        <taxon>Phytophthora</taxon>
    </lineage>
</organism>
<accession>A0A8T1VU23</accession>
<feature type="region of interest" description="Disordered" evidence="1">
    <location>
        <begin position="63"/>
        <end position="86"/>
    </location>
</feature>
<dbReference type="AlphaFoldDB" id="A0A8T1VU23"/>
<evidence type="ECO:0008006" key="4">
    <source>
        <dbReference type="Google" id="ProtNLM"/>
    </source>
</evidence>
<gene>
    <name evidence="2" type="ORF">PHYPSEUDO_002088</name>
</gene>
<keyword evidence="3" id="KW-1185">Reference proteome</keyword>
<evidence type="ECO:0000313" key="2">
    <source>
        <dbReference type="EMBL" id="KAG7384942.1"/>
    </source>
</evidence>
<dbReference type="OrthoDB" id="104745at2759"/>
<protein>
    <recommendedName>
        <fullName evidence="4">BZIP domain-containing protein</fullName>
    </recommendedName>
</protein>
<evidence type="ECO:0000256" key="1">
    <source>
        <dbReference type="SAM" id="MobiDB-lite"/>
    </source>
</evidence>
<feature type="compositionally biased region" description="Polar residues" evidence="1">
    <location>
        <begin position="70"/>
        <end position="86"/>
    </location>
</feature>
<name>A0A8T1VU23_9STRA</name>
<dbReference type="EMBL" id="JAGDFM010000134">
    <property type="protein sequence ID" value="KAG7384942.1"/>
    <property type="molecule type" value="Genomic_DNA"/>
</dbReference>
<proteinExistence type="predicted"/>
<comment type="caution">
    <text evidence="2">The sequence shown here is derived from an EMBL/GenBank/DDBJ whole genome shotgun (WGS) entry which is preliminary data.</text>
</comment>
<evidence type="ECO:0000313" key="3">
    <source>
        <dbReference type="Proteomes" id="UP000694044"/>
    </source>
</evidence>
<sequence>MTTEDEQVDDALLADVTGFLADCRVPAPGPDPQLHPRRVLSGDGLLLATHELLAETETLLSSLDTDHQQTRTSPTAPSVSAYASTKAEQLSAQERRELRNAQAAKRRLRYRQKLKDERETLQQQEVEMSSMLSRLQNAREAEKRSQVDNISLSVWKAIATRQKEKRLEAEQTQRQLRAAVVGRARMVRQMNSLLQRPHKDEEKKSLCEEKGGVDGAVLFETFVAELDAIYAQTDEVMREANFRISPKLEYKPERTSKHGVEFFDSADASEIPYAYEDTSRAVSLIMLTGSGGSRDSPEALEAKDTATLKYNVNCQLERGESAHLTVYSAVKKFQEADRLVFVWRALTEGQHDLSGHHTDETGWLVLRAEQVGGFPSTVLECYVRFIPMNVSGTVSNKVGTDRFVEVVAKTGEEEVNEMMQMLEKMLLGDDRLSSNGSPSIRVAP</sequence>